<name>A0A1T5GI25_9HYPH</name>
<evidence type="ECO:0000313" key="2">
    <source>
        <dbReference type="Proteomes" id="UP000190130"/>
    </source>
</evidence>
<dbReference type="RefSeq" id="WP_139384480.1">
    <property type="nucleotide sequence ID" value="NZ_FUYX01000013.1"/>
</dbReference>
<accession>A0A1T5GI25</accession>
<dbReference type="AlphaFoldDB" id="A0A1T5GI25"/>
<evidence type="ECO:0000313" key="1">
    <source>
        <dbReference type="EMBL" id="SKC08035.1"/>
    </source>
</evidence>
<proteinExistence type="predicted"/>
<protein>
    <submittedName>
        <fullName evidence="1">Uncharacterized protein</fullName>
    </submittedName>
</protein>
<gene>
    <name evidence="1" type="ORF">SAMN05660750_04069</name>
</gene>
<sequence>MPTNTTTANRTLEIVESTYVPTPCGKGMILRCLTQEIGGPDAGRLAKLDFTLEHADQRIQERGQRAFAALRRAVGVLDPEDSEELHWKEFRFPFSIEPRGAA</sequence>
<dbReference type="Proteomes" id="UP000190130">
    <property type="component" value="Unassembled WGS sequence"/>
</dbReference>
<reference evidence="1 2" key="1">
    <citation type="submission" date="2017-02" db="EMBL/GenBank/DDBJ databases">
        <authorList>
            <person name="Peterson S.W."/>
        </authorList>
    </citation>
    <scope>NUCLEOTIDE SEQUENCE [LARGE SCALE GENOMIC DNA]</scope>
    <source>
        <strain evidence="1 2">DSM 9653</strain>
    </source>
</reference>
<organism evidence="1 2">
    <name type="scientific">Bosea thiooxidans</name>
    <dbReference type="NCBI Taxonomy" id="53254"/>
    <lineage>
        <taxon>Bacteria</taxon>
        <taxon>Pseudomonadati</taxon>
        <taxon>Pseudomonadota</taxon>
        <taxon>Alphaproteobacteria</taxon>
        <taxon>Hyphomicrobiales</taxon>
        <taxon>Boseaceae</taxon>
        <taxon>Bosea</taxon>
    </lineage>
</organism>
<dbReference type="EMBL" id="FUYX01000013">
    <property type="protein sequence ID" value="SKC08035.1"/>
    <property type="molecule type" value="Genomic_DNA"/>
</dbReference>
<dbReference type="OrthoDB" id="5220at2"/>